<evidence type="ECO:0000256" key="2">
    <source>
        <dbReference type="SAM" id="SignalP"/>
    </source>
</evidence>
<dbReference type="VEuPathDB" id="TriTrypDB:Tb927.9.7870"/>
<evidence type="ECO:0000313" key="3">
    <source>
        <dbReference type="EMBL" id="EAN76802.1"/>
    </source>
</evidence>
<name>Q38EG8_TRYB2</name>
<reference evidence="3 4" key="1">
    <citation type="journal article" date="2005" name="Science">
        <title>Comparative genomics of trypanosomatid parasitic protozoa.</title>
        <authorList>
            <person name="El-Sayed N.M."/>
            <person name="Myler P.J."/>
            <person name="Blandin G."/>
            <person name="Berriman M."/>
            <person name="Crabtree J."/>
            <person name="Aggarwal G."/>
            <person name="Caler E."/>
            <person name="Renauld H."/>
            <person name="Worthey E.A."/>
            <person name="Hertz-Fowler C."/>
            <person name="Ghedin E."/>
            <person name="Peacock C."/>
            <person name="Bartholomeu D.C."/>
            <person name="Haas B.J."/>
            <person name="Tran A.N."/>
            <person name="Wortman J.R."/>
            <person name="Alsmark U.C."/>
            <person name="Angiuoli S."/>
            <person name="Anupama A."/>
            <person name="Badger J."/>
            <person name="Bringaud F."/>
            <person name="Cadag E."/>
            <person name="Carlton J.M."/>
            <person name="Cerqueira G.C."/>
            <person name="Creasy T."/>
            <person name="Delcher A.L."/>
            <person name="Djikeng A."/>
            <person name="Embley T.M."/>
            <person name="Hauser C."/>
            <person name="Ivens A.C."/>
            <person name="Kummerfeld S.K."/>
            <person name="Pereira-Leal J.B."/>
            <person name="Nilsson D."/>
            <person name="Peterson J."/>
            <person name="Salzberg S.L."/>
            <person name="Shallom J."/>
            <person name="Silva J.C."/>
            <person name="Sundaram J."/>
            <person name="Westenberger S."/>
            <person name="White O."/>
            <person name="Melville S.E."/>
            <person name="Donelson J.E."/>
            <person name="Andersson B."/>
            <person name="Stuart K.D."/>
            <person name="Hall N."/>
        </authorList>
    </citation>
    <scope>NUCLEOTIDE SEQUENCE [LARGE SCALE GENOMIC DNA]</scope>
    <source>
        <strain evidence="3 4">927/4 GUTat10.1</strain>
    </source>
</reference>
<organism evidence="3 4">
    <name type="scientific">Trypanosoma brucei brucei (strain 927/4 GUTat10.1)</name>
    <dbReference type="NCBI Taxonomy" id="185431"/>
    <lineage>
        <taxon>Eukaryota</taxon>
        <taxon>Discoba</taxon>
        <taxon>Euglenozoa</taxon>
        <taxon>Kinetoplastea</taxon>
        <taxon>Metakinetoplastina</taxon>
        <taxon>Trypanosomatida</taxon>
        <taxon>Trypanosomatidae</taxon>
        <taxon>Trypanosoma</taxon>
    </lineage>
</organism>
<dbReference type="RefSeq" id="XP_827132.1">
    <property type="nucleotide sequence ID" value="XM_822039.1"/>
</dbReference>
<dbReference type="KEGG" id="tbr:Tb09.v1.0470"/>
<dbReference type="PaxDb" id="5691-EAN76802"/>
<dbReference type="GeneID" id="3660530"/>
<keyword evidence="4" id="KW-1185">Reference proteome</keyword>
<protein>
    <submittedName>
        <fullName evidence="3">Uncharacterized protein</fullName>
    </submittedName>
</protein>
<dbReference type="Proteomes" id="UP000008524">
    <property type="component" value="Chromosome 9"/>
</dbReference>
<dbReference type="InParanoid" id="Q38EG8"/>
<dbReference type="EMBL" id="CM000207">
    <property type="protein sequence ID" value="EAN76802.1"/>
    <property type="molecule type" value="Genomic_DNA"/>
</dbReference>
<feature type="signal peptide" evidence="2">
    <location>
        <begin position="1"/>
        <end position="18"/>
    </location>
</feature>
<gene>
    <name evidence="3" type="ORF">Tb09.v1.0470</name>
</gene>
<accession>Q38EG8</accession>
<dbReference type="AlphaFoldDB" id="Q38EG8"/>
<feature type="coiled-coil region" evidence="1">
    <location>
        <begin position="112"/>
        <end position="221"/>
    </location>
</feature>
<dbReference type="SMR" id="Q38EG8"/>
<evidence type="ECO:0000256" key="1">
    <source>
        <dbReference type="SAM" id="Coils"/>
    </source>
</evidence>
<keyword evidence="2" id="KW-0732">Signal</keyword>
<proteinExistence type="predicted"/>
<reference evidence="3 4" key="2">
    <citation type="journal article" date="2005" name="Science">
        <title>The genome of the African trypanosome Trypanosoma brucei.</title>
        <authorList>
            <person name="Berriman M."/>
            <person name="Ghedin E."/>
            <person name="Hertz-Fowler C."/>
            <person name="Blandin G."/>
            <person name="Renauld H."/>
            <person name="Bartholomeu D.C."/>
            <person name="Lennard N.J."/>
            <person name="Caler E."/>
            <person name="Hamlin N.E."/>
            <person name="Haas B."/>
            <person name="Bohme U."/>
            <person name="Hannick L."/>
            <person name="Aslett M.A."/>
            <person name="Shallom J."/>
            <person name="Marcello L."/>
            <person name="Hou L."/>
            <person name="Wickstead B."/>
            <person name="Alsmark U.C."/>
            <person name="Arrowsmith C."/>
            <person name="Atkin R.J."/>
            <person name="Barron A.J."/>
            <person name="Bringaud F."/>
            <person name="Brooks K."/>
            <person name="Carrington M."/>
            <person name="Cherevach I."/>
            <person name="Chillingworth T.J."/>
            <person name="Churcher C."/>
            <person name="Clark L.N."/>
            <person name="Corton C.H."/>
            <person name="Cronin A."/>
            <person name="Davies R.M."/>
            <person name="Doggett J."/>
            <person name="Djikeng A."/>
            <person name="Feldblyum T."/>
            <person name="Field M.C."/>
            <person name="Fraser A."/>
            <person name="Goodhead I."/>
            <person name="Hance Z."/>
            <person name="Harper D."/>
            <person name="Harris B.R."/>
            <person name="Hauser H."/>
            <person name="Hostetler J."/>
            <person name="Ivens A."/>
            <person name="Jagels K."/>
            <person name="Johnson D."/>
            <person name="Johnson J."/>
            <person name="Jones K."/>
            <person name="Kerhornou A.X."/>
            <person name="Koo H."/>
            <person name="Larke N."/>
            <person name="Landfear S."/>
            <person name="Larkin C."/>
            <person name="Leech V."/>
            <person name="Line A."/>
            <person name="Lord A."/>
            <person name="Macleod A."/>
            <person name="Mooney P.J."/>
            <person name="Moule S."/>
            <person name="Martin D.M."/>
            <person name="Morgan G.W."/>
            <person name="Mungall K."/>
            <person name="Norbertczak H."/>
            <person name="Ormond D."/>
            <person name="Pai G."/>
            <person name="Peacock C.S."/>
            <person name="Peterson J."/>
            <person name="Quail M.A."/>
            <person name="Rabbinowitsch E."/>
            <person name="Rajandream M.A."/>
            <person name="Reitter C."/>
            <person name="Salzberg S.L."/>
            <person name="Sanders M."/>
            <person name="Schobel S."/>
            <person name="Sharp S."/>
            <person name="Simmonds M."/>
            <person name="Simpson A.J."/>
            <person name="Tallon L."/>
            <person name="Turner C.M."/>
            <person name="Tait A."/>
            <person name="Tivey A.R."/>
            <person name="Van Aken S."/>
            <person name="Walker D."/>
            <person name="Wanless D."/>
            <person name="Wang S."/>
            <person name="White B."/>
            <person name="White O."/>
            <person name="Whitehead S."/>
            <person name="Woodward J."/>
            <person name="Wortman J."/>
            <person name="Adams M.D."/>
            <person name="Embley T.M."/>
            <person name="Gull K."/>
            <person name="Ullu E."/>
            <person name="Barry J.D."/>
            <person name="Fairlamb A.H."/>
            <person name="Opperdoes F."/>
            <person name="Barrell B.G."/>
            <person name="Donelson J.E."/>
            <person name="Hall N."/>
            <person name="Fraser C.M."/>
            <person name="Melville S.E."/>
            <person name="El-Sayed N.M."/>
        </authorList>
    </citation>
    <scope>NUCLEOTIDE SEQUENCE [LARGE SCALE GENOMIC DNA]</scope>
    <source>
        <strain evidence="3 4">927/4 GUTat10.1</strain>
    </source>
</reference>
<evidence type="ECO:0000313" key="4">
    <source>
        <dbReference type="Proteomes" id="UP000008524"/>
    </source>
</evidence>
<keyword evidence="1" id="KW-0175">Coiled coil</keyword>
<sequence length="309" mass="35715">MRILFGLLLLIFCLTVRASDERCSDVTWRGDDYSGYGRRFFSNSENFFEVDKTWIFCYSLKHDTEPKLWTCDNDKTLNELVEKNKPLQNEVEKRGLCNITVTSQTGADKQKVTDLQIELNKKEDQVATVLREQDKKKEESGKCHHKLTKLKEMSASIESLQEDIDEQQASITKEKKRCDKNITQYIAGPQETRINAALASLQDLKETLKSLTRNFEEGMKKRSCTACSAETCYSTPSVKAELDKMYLENSWLNLTAAQREQCLLDDTMLLPMLSYMRRKPFDGAYAYNQNVDMMEKLFALLISFLCFLI</sequence>
<feature type="chain" id="PRO_5004222018" evidence="2">
    <location>
        <begin position="19"/>
        <end position="309"/>
    </location>
</feature>